<name>A0A212FMV3_DANPL</name>
<evidence type="ECO:0000313" key="1">
    <source>
        <dbReference type="EMBL" id="OWR55020.1"/>
    </source>
</evidence>
<dbReference type="PANTHER" id="PTHR37159">
    <property type="entry name" value="GH11867P"/>
    <property type="match status" value="1"/>
</dbReference>
<organism evidence="1 2">
    <name type="scientific">Danaus plexippus plexippus</name>
    <dbReference type="NCBI Taxonomy" id="278856"/>
    <lineage>
        <taxon>Eukaryota</taxon>
        <taxon>Metazoa</taxon>
        <taxon>Ecdysozoa</taxon>
        <taxon>Arthropoda</taxon>
        <taxon>Hexapoda</taxon>
        <taxon>Insecta</taxon>
        <taxon>Pterygota</taxon>
        <taxon>Neoptera</taxon>
        <taxon>Endopterygota</taxon>
        <taxon>Lepidoptera</taxon>
        <taxon>Glossata</taxon>
        <taxon>Ditrysia</taxon>
        <taxon>Papilionoidea</taxon>
        <taxon>Nymphalidae</taxon>
        <taxon>Danainae</taxon>
        <taxon>Danaini</taxon>
        <taxon>Danaina</taxon>
        <taxon>Danaus</taxon>
        <taxon>Danaus</taxon>
    </lineage>
</organism>
<protein>
    <submittedName>
        <fullName evidence="1">Uncharacterized protein</fullName>
    </submittedName>
</protein>
<dbReference type="STRING" id="278856.A0A212FMV3"/>
<dbReference type="AlphaFoldDB" id="A0A212FMV3"/>
<dbReference type="KEGG" id="dpl:KGM_207066"/>
<reference evidence="1 2" key="1">
    <citation type="journal article" date="2011" name="Cell">
        <title>The monarch butterfly genome yields insights into long-distance migration.</title>
        <authorList>
            <person name="Zhan S."/>
            <person name="Merlin C."/>
            <person name="Boore J.L."/>
            <person name="Reppert S.M."/>
        </authorList>
    </citation>
    <scope>NUCLEOTIDE SEQUENCE [LARGE SCALE GENOMIC DNA]</scope>
    <source>
        <strain evidence="1">F-2</strain>
    </source>
</reference>
<dbReference type="OrthoDB" id="6361347at2759"/>
<dbReference type="Proteomes" id="UP000007151">
    <property type="component" value="Unassembled WGS sequence"/>
</dbReference>
<dbReference type="PANTHER" id="PTHR37159:SF1">
    <property type="entry name" value="GH11867P"/>
    <property type="match status" value="1"/>
</dbReference>
<evidence type="ECO:0000313" key="2">
    <source>
        <dbReference type="Proteomes" id="UP000007151"/>
    </source>
</evidence>
<sequence>MDLTVDEFIEGLFSDEAHERPSDNISPEDFEFKLPEWFDEKKYKQGQRFYRDYSFMLSLSLMPGLVSVFAIPSILKVLCGSRRSNSRFTAYRRYISTFSHIFTWYTKELKPGSLSWKSLQTVRIRHFRASRAAKMKGQGIVSQRDMALTLFGFIGFVILKPDIFTVTQLEVGDWEAFNHMLGVIAHMIGLEDRYNICRATVQETREVCKQILDRVFTPCLDNVPEYFEHMSRVMIEGLNASLTPLESNSLIYKAKYLANVPGYITTEEERIALQERIKKCLRGRSLDEGVDSSMLIEKSAIDGLMKNTKRILYYHDYDTLESAPTYKSLPFVAKWKLTLLDILREIHALYIGRIFLNFYIKCLLFLAFYFPYIAIWRYGMQYYVDMFKDSPVDDTELIPNSEYNKPQPPEPWYKVLYGIFW</sequence>
<keyword evidence="2" id="KW-1185">Reference proteome</keyword>
<dbReference type="EMBL" id="AGBW02007651">
    <property type="protein sequence ID" value="OWR55020.1"/>
    <property type="molecule type" value="Genomic_DNA"/>
</dbReference>
<comment type="caution">
    <text evidence="1">The sequence shown here is derived from an EMBL/GenBank/DDBJ whole genome shotgun (WGS) entry which is preliminary data.</text>
</comment>
<gene>
    <name evidence="1" type="ORF">KGM_207066</name>
</gene>
<accession>A0A212FMV3</accession>
<proteinExistence type="predicted"/>